<evidence type="ECO:0000256" key="6">
    <source>
        <dbReference type="ARBA" id="ARBA00023002"/>
    </source>
</evidence>
<dbReference type="SUPFAM" id="SSF51735">
    <property type="entry name" value="NAD(P)-binding Rossmann-fold domains"/>
    <property type="match status" value="1"/>
</dbReference>
<evidence type="ECO:0000256" key="7">
    <source>
        <dbReference type="ARBA" id="ARBA00023027"/>
    </source>
</evidence>
<dbReference type="PANTHER" id="PTHR42940:SF3">
    <property type="entry name" value="ALCOHOL DEHYDROGENASE 1-RELATED"/>
    <property type="match status" value="1"/>
</dbReference>
<protein>
    <recommendedName>
        <fullName evidence="3">alcohol dehydrogenase</fullName>
        <ecNumber evidence="3">1.1.1.1</ecNumber>
    </recommendedName>
</protein>
<dbReference type="AlphaFoldDB" id="D5SYK5"/>
<organism evidence="10 11">
    <name type="scientific">Planctopirus limnophila (strain ATCC 43296 / DSM 3776 / IFAM 1008 / Mu 290)</name>
    <name type="common">Planctomyces limnophilus</name>
    <dbReference type="NCBI Taxonomy" id="521674"/>
    <lineage>
        <taxon>Bacteria</taxon>
        <taxon>Pseudomonadati</taxon>
        <taxon>Planctomycetota</taxon>
        <taxon>Planctomycetia</taxon>
        <taxon>Planctomycetales</taxon>
        <taxon>Planctomycetaceae</taxon>
        <taxon>Planctopirus</taxon>
    </lineage>
</organism>
<keyword evidence="4" id="KW-0479">Metal-binding</keyword>
<accession>D5SYK5</accession>
<gene>
    <name evidence="10" type="ordered locus">Plim_1903</name>
</gene>
<dbReference type="OrthoDB" id="239596at2"/>
<dbReference type="Pfam" id="PF08240">
    <property type="entry name" value="ADH_N"/>
    <property type="match status" value="1"/>
</dbReference>
<evidence type="ECO:0000256" key="5">
    <source>
        <dbReference type="ARBA" id="ARBA00022833"/>
    </source>
</evidence>
<dbReference type="InterPro" id="IPR013154">
    <property type="entry name" value="ADH-like_N"/>
</dbReference>
<dbReference type="CDD" id="cd08231">
    <property type="entry name" value="MDR_TM0436_like"/>
    <property type="match status" value="1"/>
</dbReference>
<dbReference type="Proteomes" id="UP000002220">
    <property type="component" value="Chromosome"/>
</dbReference>
<reference evidence="10 11" key="1">
    <citation type="journal article" date="2010" name="Stand. Genomic Sci.">
        <title>Complete genome sequence of Planctomyces limnophilus type strain (Mu 290).</title>
        <authorList>
            <person name="Labutti K."/>
            <person name="Sikorski J."/>
            <person name="Schneider S."/>
            <person name="Nolan M."/>
            <person name="Lucas S."/>
            <person name="Glavina Del Rio T."/>
            <person name="Tice H."/>
            <person name="Cheng J.F."/>
            <person name="Goodwin L."/>
            <person name="Pitluck S."/>
            <person name="Liolios K."/>
            <person name="Ivanova N."/>
            <person name="Mavromatis K."/>
            <person name="Mikhailova N."/>
            <person name="Pati A."/>
            <person name="Chen A."/>
            <person name="Palaniappan K."/>
            <person name="Land M."/>
            <person name="Hauser L."/>
            <person name="Chang Y.J."/>
            <person name="Jeffries C.D."/>
            <person name="Tindall B.J."/>
            <person name="Rohde M."/>
            <person name="Goker M."/>
            <person name="Woyke T."/>
            <person name="Bristow J."/>
            <person name="Eisen J.A."/>
            <person name="Markowitz V."/>
            <person name="Hugenholtz P."/>
            <person name="Kyrpides N.C."/>
            <person name="Klenk H.P."/>
            <person name="Lapidus A."/>
        </authorList>
    </citation>
    <scope>NUCLEOTIDE SEQUENCE [LARGE SCALE GENOMIC DNA]</scope>
    <source>
        <strain evidence="11">ATCC 43296 / DSM 3776 / IFAM 1008 / 290</strain>
    </source>
</reference>
<dbReference type="EC" id="1.1.1.1" evidence="3"/>
<evidence type="ECO:0000313" key="11">
    <source>
        <dbReference type="Proteomes" id="UP000002220"/>
    </source>
</evidence>
<evidence type="ECO:0000256" key="3">
    <source>
        <dbReference type="ARBA" id="ARBA00013190"/>
    </source>
</evidence>
<dbReference type="InterPro" id="IPR011032">
    <property type="entry name" value="GroES-like_sf"/>
</dbReference>
<evidence type="ECO:0000256" key="4">
    <source>
        <dbReference type="ARBA" id="ARBA00022723"/>
    </source>
</evidence>
<dbReference type="Gene3D" id="3.40.50.720">
    <property type="entry name" value="NAD(P)-binding Rossmann-like Domain"/>
    <property type="match status" value="1"/>
</dbReference>
<dbReference type="InterPro" id="IPR013149">
    <property type="entry name" value="ADH-like_C"/>
</dbReference>
<keyword evidence="11" id="KW-1185">Reference proteome</keyword>
<dbReference type="GO" id="GO:0004022">
    <property type="term" value="F:alcohol dehydrogenase (NAD+) activity"/>
    <property type="evidence" value="ECO:0007669"/>
    <property type="project" value="UniProtKB-EC"/>
</dbReference>
<comment type="similarity">
    <text evidence="2">Belongs to the zinc-containing alcohol dehydrogenase family.</text>
</comment>
<dbReference type="NCBIfam" id="TIGR03366">
    <property type="entry name" value="HpnZ_proposed"/>
    <property type="match status" value="1"/>
</dbReference>
<feature type="domain" description="Alcohol dehydrogenase-like C-terminal" evidence="8">
    <location>
        <begin position="217"/>
        <end position="344"/>
    </location>
</feature>
<proteinExistence type="inferred from homology"/>
<keyword evidence="7" id="KW-0520">NAD</keyword>
<sequence length="387" mass="41211">MQATTSSSSRDSSGRMERLRLSEAFLPTACTAAVFSGETHHLELNQIPLPMLSAGEILVKVTACTLCGSDLHSVEGRRKVPVPTILGHEIVGQIAAIGGDFTPADLANAPLHVGDLVTWAVVANCGKCFYCERDLPQKCLNSVKYGHEAFRPGRELLGGLAEYCLLVPGTAIIKLPPHLPTSVACPASCATSTIAAVLEAAQPLKGRSICILGAGMLGLTACAMSRSLGATHVICVDPQPYRRELALKFGATHTSDSMQLAETLRSAGLLHGVDAVAELSGNNAAFESVWPLVRLGGTIVLAGSVFPSPAIGMALEQLVRRQITMRGVHNYGPRHLRTAIEFLASEHQNYPFESLVKQWFPLEQISEAMTAGKEPSAIRIGITMTQK</sequence>
<dbReference type="InterPro" id="IPR036291">
    <property type="entry name" value="NAD(P)-bd_dom_sf"/>
</dbReference>
<dbReference type="STRING" id="521674.Plim_1903"/>
<dbReference type="PANTHER" id="PTHR42940">
    <property type="entry name" value="ALCOHOL DEHYDROGENASE 1-RELATED"/>
    <property type="match status" value="1"/>
</dbReference>
<keyword evidence="6" id="KW-0560">Oxidoreductase</keyword>
<dbReference type="RefSeq" id="WP_013110164.1">
    <property type="nucleotide sequence ID" value="NC_014148.1"/>
</dbReference>
<dbReference type="InterPro" id="IPR017743">
    <property type="entry name" value="ADH_phosphonate_catab-assoc"/>
</dbReference>
<dbReference type="SUPFAM" id="SSF50129">
    <property type="entry name" value="GroES-like"/>
    <property type="match status" value="1"/>
</dbReference>
<comment type="cofactor">
    <cofactor evidence="1">
        <name>Zn(2+)</name>
        <dbReference type="ChEBI" id="CHEBI:29105"/>
    </cofactor>
</comment>
<evidence type="ECO:0000256" key="2">
    <source>
        <dbReference type="ARBA" id="ARBA00008072"/>
    </source>
</evidence>
<dbReference type="EMBL" id="CP001744">
    <property type="protein sequence ID" value="ADG67733.1"/>
    <property type="molecule type" value="Genomic_DNA"/>
</dbReference>
<dbReference type="Gene3D" id="3.90.180.10">
    <property type="entry name" value="Medium-chain alcohol dehydrogenases, catalytic domain"/>
    <property type="match status" value="1"/>
</dbReference>
<feature type="domain" description="Alcohol dehydrogenase-like N-terminal" evidence="9">
    <location>
        <begin position="54"/>
        <end position="176"/>
    </location>
</feature>
<evidence type="ECO:0000313" key="10">
    <source>
        <dbReference type="EMBL" id="ADG67733.1"/>
    </source>
</evidence>
<dbReference type="eggNOG" id="COG1063">
    <property type="taxonomic scope" value="Bacteria"/>
</dbReference>
<dbReference type="KEGG" id="plm:Plim_1903"/>
<name>D5SYK5_PLAL2</name>
<dbReference type="GO" id="GO:0046872">
    <property type="term" value="F:metal ion binding"/>
    <property type="evidence" value="ECO:0007669"/>
    <property type="project" value="UniProtKB-KW"/>
</dbReference>
<evidence type="ECO:0000259" key="8">
    <source>
        <dbReference type="Pfam" id="PF00107"/>
    </source>
</evidence>
<dbReference type="GO" id="GO:0005737">
    <property type="term" value="C:cytoplasm"/>
    <property type="evidence" value="ECO:0007669"/>
    <property type="project" value="TreeGrafter"/>
</dbReference>
<dbReference type="HOGENOM" id="CLU_026673_11_0_0"/>
<keyword evidence="5" id="KW-0862">Zinc</keyword>
<evidence type="ECO:0000256" key="1">
    <source>
        <dbReference type="ARBA" id="ARBA00001947"/>
    </source>
</evidence>
<dbReference type="Pfam" id="PF00107">
    <property type="entry name" value="ADH_zinc_N"/>
    <property type="match status" value="1"/>
</dbReference>
<evidence type="ECO:0000259" key="9">
    <source>
        <dbReference type="Pfam" id="PF08240"/>
    </source>
</evidence>